<keyword evidence="1" id="KW-0547">Nucleotide-binding</keyword>
<comment type="function">
    <text evidence="3">Possible regulatory or functional link with the histocompatibility cluster.</text>
</comment>
<keyword evidence="2" id="KW-0342">GTP-binding</keyword>
<feature type="compositionally biased region" description="Basic and acidic residues" evidence="5">
    <location>
        <begin position="375"/>
        <end position="384"/>
    </location>
</feature>
<evidence type="ECO:0000256" key="3">
    <source>
        <dbReference type="ARBA" id="ARBA00037770"/>
    </source>
</evidence>
<keyword evidence="8" id="KW-1185">Reference proteome</keyword>
<dbReference type="GO" id="GO:0005525">
    <property type="term" value="F:GTP binding"/>
    <property type="evidence" value="ECO:0007669"/>
    <property type="project" value="UniProtKB-KW"/>
</dbReference>
<dbReference type="SUPFAM" id="SSF52540">
    <property type="entry name" value="P-loop containing nucleoside triphosphate hydrolases"/>
    <property type="match status" value="1"/>
</dbReference>
<gene>
    <name evidence="7" type="ORF">OCTVUL_1B008748</name>
</gene>
<dbReference type="InterPro" id="IPR043358">
    <property type="entry name" value="GNL1-like"/>
</dbReference>
<evidence type="ECO:0000256" key="4">
    <source>
        <dbReference type="ARBA" id="ARBA00039902"/>
    </source>
</evidence>
<dbReference type="Proteomes" id="UP001162480">
    <property type="component" value="Chromosome 21"/>
</dbReference>
<dbReference type="Gene3D" id="3.40.50.300">
    <property type="entry name" value="P-loop containing nucleotide triphosphate hydrolases"/>
    <property type="match status" value="1"/>
</dbReference>
<evidence type="ECO:0000256" key="2">
    <source>
        <dbReference type="ARBA" id="ARBA00023134"/>
    </source>
</evidence>
<evidence type="ECO:0000256" key="1">
    <source>
        <dbReference type="ARBA" id="ARBA00022741"/>
    </source>
</evidence>
<dbReference type="GO" id="GO:0003924">
    <property type="term" value="F:GTPase activity"/>
    <property type="evidence" value="ECO:0007669"/>
    <property type="project" value="InterPro"/>
</dbReference>
<proteinExistence type="predicted"/>
<accession>A0AA36BS60</accession>
<dbReference type="EMBL" id="OX597834">
    <property type="protein sequence ID" value="CAI9738641.1"/>
    <property type="molecule type" value="Genomic_DNA"/>
</dbReference>
<name>A0AA36BS60_OCTVU</name>
<protein>
    <recommendedName>
        <fullName evidence="4">Guanine nucleotide-binding protein-like 1</fullName>
    </recommendedName>
</protein>
<dbReference type="AlphaFoldDB" id="A0AA36BS60"/>
<dbReference type="PANTHER" id="PTHR45709:SF3">
    <property type="entry name" value="GUANINE NUCLEOTIDE-BINDING PROTEIN-LIKE 1"/>
    <property type="match status" value="1"/>
</dbReference>
<reference evidence="7" key="1">
    <citation type="submission" date="2023-08" db="EMBL/GenBank/DDBJ databases">
        <authorList>
            <person name="Alioto T."/>
            <person name="Alioto T."/>
            <person name="Gomez Garrido J."/>
        </authorList>
    </citation>
    <scope>NUCLEOTIDE SEQUENCE</scope>
</reference>
<feature type="compositionally biased region" description="Low complexity" evidence="5">
    <location>
        <begin position="356"/>
        <end position="366"/>
    </location>
</feature>
<evidence type="ECO:0000313" key="7">
    <source>
        <dbReference type="EMBL" id="CAI9738641.1"/>
    </source>
</evidence>
<feature type="region of interest" description="Disordered" evidence="5">
    <location>
        <begin position="342"/>
        <end position="387"/>
    </location>
</feature>
<dbReference type="InterPro" id="IPR006073">
    <property type="entry name" value="GTP-bd"/>
</dbReference>
<organism evidence="7 8">
    <name type="scientific">Octopus vulgaris</name>
    <name type="common">Common octopus</name>
    <dbReference type="NCBI Taxonomy" id="6645"/>
    <lineage>
        <taxon>Eukaryota</taxon>
        <taxon>Metazoa</taxon>
        <taxon>Spiralia</taxon>
        <taxon>Lophotrochozoa</taxon>
        <taxon>Mollusca</taxon>
        <taxon>Cephalopoda</taxon>
        <taxon>Coleoidea</taxon>
        <taxon>Octopodiformes</taxon>
        <taxon>Octopoda</taxon>
        <taxon>Incirrata</taxon>
        <taxon>Octopodidae</taxon>
        <taxon>Octopus</taxon>
    </lineage>
</organism>
<evidence type="ECO:0000259" key="6">
    <source>
        <dbReference type="Pfam" id="PF01926"/>
    </source>
</evidence>
<dbReference type="PRINTS" id="PR00326">
    <property type="entry name" value="GTP1OBG"/>
</dbReference>
<evidence type="ECO:0000313" key="8">
    <source>
        <dbReference type="Proteomes" id="UP001162480"/>
    </source>
</evidence>
<dbReference type="PANTHER" id="PTHR45709">
    <property type="entry name" value="LARGE SUBUNIT GTPASE 1 HOMOLOG-RELATED"/>
    <property type="match status" value="1"/>
</dbReference>
<evidence type="ECO:0000256" key="5">
    <source>
        <dbReference type="SAM" id="MobiDB-lite"/>
    </source>
</evidence>
<dbReference type="InterPro" id="IPR027417">
    <property type="entry name" value="P-loop_NTPase"/>
</dbReference>
<sequence>MSDIILLIIDIRHPAVHLSPALYDHVIDDLGKSLILILNKFDLVPPALVIAWKHYFQEKFPKLHIVCFSSFPNGKNNSKFQTADPGKVLHKRKKRGKFSAIGPLALWHACQNIVKDEVDLSSWKKKIEANTGSDESDLVSTVHNDVLDTTFQKHVRYKDGIVTLGCIGYPNVGKSSLMNGLVGKKVVSVSRTPGHTKHFQTIFLTSTVRLCDCPGLVFPSRVPKQLQILCGIYPIAQVREPYSPLMYLAQRVNLVKLLKLQHPNSESSCPESQSWSAFNICDALALKRGFITARTGRPDVYRAANYLLRTAVDGQLCLCFRPPDYTENKDFWKNHAETEALKTMQSQHHQRRRSSSSDSSVVSNISSDDDLSSDEGAKQLEKQQSHVLKSRCFATKKELEGDKEISLISKNPFLNLESD</sequence>
<feature type="domain" description="G" evidence="6">
    <location>
        <begin position="164"/>
        <end position="218"/>
    </location>
</feature>
<dbReference type="Pfam" id="PF01926">
    <property type="entry name" value="MMR_HSR1"/>
    <property type="match status" value="1"/>
</dbReference>